<dbReference type="EMBL" id="BMER01000003">
    <property type="protein sequence ID" value="GGG94544.1"/>
    <property type="molecule type" value="Genomic_DNA"/>
</dbReference>
<dbReference type="PANTHER" id="PTHR37461:SF1">
    <property type="entry name" value="ANTI-SIGMA-K FACTOR RSKA"/>
    <property type="match status" value="1"/>
</dbReference>
<dbReference type="RefSeq" id="WP_188507080.1">
    <property type="nucleotide sequence ID" value="NZ_BMER01000003.1"/>
</dbReference>
<dbReference type="GO" id="GO:0016989">
    <property type="term" value="F:sigma factor antagonist activity"/>
    <property type="evidence" value="ECO:0007669"/>
    <property type="project" value="TreeGrafter"/>
</dbReference>
<evidence type="ECO:0000313" key="5">
    <source>
        <dbReference type="Proteomes" id="UP000660862"/>
    </source>
</evidence>
<dbReference type="InterPro" id="IPR018764">
    <property type="entry name" value="RskA_C"/>
</dbReference>
<proteinExistence type="predicted"/>
<reference evidence="4" key="1">
    <citation type="journal article" date="2014" name="Int. J. Syst. Evol. Microbiol.">
        <title>Complete genome sequence of Corynebacterium casei LMG S-19264T (=DSM 44701T), isolated from a smear-ripened cheese.</title>
        <authorList>
            <consortium name="US DOE Joint Genome Institute (JGI-PGF)"/>
            <person name="Walter F."/>
            <person name="Albersmeier A."/>
            <person name="Kalinowski J."/>
            <person name="Ruckert C."/>
        </authorList>
    </citation>
    <scope>NUCLEOTIDE SEQUENCE</scope>
    <source>
        <strain evidence="4">CGMCC 1.12195</strain>
    </source>
</reference>
<protein>
    <recommendedName>
        <fullName evidence="3">Anti-sigma K factor RskA C-terminal domain-containing protein</fullName>
    </recommendedName>
</protein>
<keyword evidence="5" id="KW-1185">Reference proteome</keyword>
<sequence>MNIQEYISSGIIENHVLGLTSPAEDAEVVKLSEQYPEVRQALREAEDALMNYALLHGKTPPANTKDKIFKALVDQGQMNETPTVDATPGFSAGIGETKTHRITRVLAIAASLLFVASVAFHLFKMADFRQQIRQLEQEKTDLIAQNETFMAQIQEAHQELDVIGDPAFKAVVLSGVPGHDDNRALVYWHNVSHTVYLKPTNLPELPTDKQYQLWGIVAGKPVSAGVYESHDSQQTLQQMIALADVEMFAITVEPVGGSKQPTLDQMVVAGKI</sequence>
<gene>
    <name evidence="4" type="ORF">GCM10007415_32060</name>
</gene>
<feature type="coiled-coil region" evidence="1">
    <location>
        <begin position="125"/>
        <end position="152"/>
    </location>
</feature>
<evidence type="ECO:0000259" key="3">
    <source>
        <dbReference type="Pfam" id="PF10099"/>
    </source>
</evidence>
<keyword evidence="2" id="KW-1133">Transmembrane helix</keyword>
<dbReference type="GO" id="GO:0005886">
    <property type="term" value="C:plasma membrane"/>
    <property type="evidence" value="ECO:0007669"/>
    <property type="project" value="InterPro"/>
</dbReference>
<keyword evidence="2" id="KW-0812">Transmembrane</keyword>
<dbReference type="Proteomes" id="UP000660862">
    <property type="component" value="Unassembled WGS sequence"/>
</dbReference>
<dbReference type="PANTHER" id="PTHR37461">
    <property type="entry name" value="ANTI-SIGMA-K FACTOR RSKA"/>
    <property type="match status" value="1"/>
</dbReference>
<feature type="domain" description="Anti-sigma K factor RskA C-terminal" evidence="3">
    <location>
        <begin position="106"/>
        <end position="262"/>
    </location>
</feature>
<organism evidence="4 5">
    <name type="scientific">Parapedobacter pyrenivorans</name>
    <dbReference type="NCBI Taxonomy" id="1305674"/>
    <lineage>
        <taxon>Bacteria</taxon>
        <taxon>Pseudomonadati</taxon>
        <taxon>Bacteroidota</taxon>
        <taxon>Sphingobacteriia</taxon>
        <taxon>Sphingobacteriales</taxon>
        <taxon>Sphingobacteriaceae</taxon>
        <taxon>Parapedobacter</taxon>
    </lineage>
</organism>
<evidence type="ECO:0000313" key="4">
    <source>
        <dbReference type="EMBL" id="GGG94544.1"/>
    </source>
</evidence>
<dbReference type="AlphaFoldDB" id="A0A917MEV9"/>
<keyword evidence="2" id="KW-0472">Membrane</keyword>
<evidence type="ECO:0000256" key="1">
    <source>
        <dbReference type="SAM" id="Coils"/>
    </source>
</evidence>
<dbReference type="InterPro" id="IPR051474">
    <property type="entry name" value="Anti-sigma-K/W_factor"/>
</dbReference>
<dbReference type="GO" id="GO:0006417">
    <property type="term" value="P:regulation of translation"/>
    <property type="evidence" value="ECO:0007669"/>
    <property type="project" value="TreeGrafter"/>
</dbReference>
<dbReference type="Pfam" id="PF10099">
    <property type="entry name" value="RskA_C"/>
    <property type="match status" value="1"/>
</dbReference>
<reference evidence="4" key="2">
    <citation type="submission" date="2020-09" db="EMBL/GenBank/DDBJ databases">
        <authorList>
            <person name="Sun Q."/>
            <person name="Zhou Y."/>
        </authorList>
    </citation>
    <scope>NUCLEOTIDE SEQUENCE</scope>
    <source>
        <strain evidence="4">CGMCC 1.12195</strain>
    </source>
</reference>
<comment type="caution">
    <text evidence="4">The sequence shown here is derived from an EMBL/GenBank/DDBJ whole genome shotgun (WGS) entry which is preliminary data.</text>
</comment>
<feature type="transmembrane region" description="Helical" evidence="2">
    <location>
        <begin position="105"/>
        <end position="123"/>
    </location>
</feature>
<keyword evidence="1" id="KW-0175">Coiled coil</keyword>
<evidence type="ECO:0000256" key="2">
    <source>
        <dbReference type="SAM" id="Phobius"/>
    </source>
</evidence>
<name>A0A917MEV9_9SPHI</name>
<accession>A0A917MEV9</accession>